<dbReference type="InterPro" id="IPR010566">
    <property type="entry name" value="Haemolys_ca-bd"/>
</dbReference>
<protein>
    <submittedName>
        <fullName evidence="3">Hemolysin-type calcium binding protein related domain</fullName>
    </submittedName>
</protein>
<dbReference type="Pfam" id="PF06594">
    <property type="entry name" value="HCBP_related"/>
    <property type="match status" value="1"/>
</dbReference>
<evidence type="ECO:0000313" key="5">
    <source>
        <dbReference type="Proteomes" id="UP000027644"/>
    </source>
</evidence>
<feature type="non-terminal residue" evidence="3">
    <location>
        <position position="1"/>
    </location>
</feature>
<evidence type="ECO:0000313" key="4">
    <source>
        <dbReference type="EMBL" id="KEQ01843.1"/>
    </source>
</evidence>
<gene>
    <name evidence="4" type="ORF">SASC598J21_003800</name>
    <name evidence="3" type="ORF">SASC598J21_004420</name>
</gene>
<reference evidence="3 5" key="1">
    <citation type="journal article" date="2014" name="PLoS Genet.">
        <title>Hidden diversity in honey bee gut symbionts detected by single-cell genomics.</title>
        <authorList>
            <person name="Engel P."/>
            <person name="Stepanauskas R."/>
            <person name="Moran N."/>
        </authorList>
    </citation>
    <scope>NUCLEOTIDE SEQUENCE [LARGE SCALE GENOMIC DNA]</scope>
    <source>
        <strain evidence="3 5">SCGC AB-598-J21</strain>
    </source>
</reference>
<feature type="domain" description="Haemolysin-type calcium binding-related" evidence="2">
    <location>
        <begin position="25"/>
        <end position="64"/>
    </location>
</feature>
<dbReference type="Proteomes" id="UP000027644">
    <property type="component" value="Unassembled WGS sequence"/>
</dbReference>
<evidence type="ECO:0000259" key="2">
    <source>
        <dbReference type="Pfam" id="PF06594"/>
    </source>
</evidence>
<name>A0A074VH86_9NEIS</name>
<evidence type="ECO:0000256" key="1">
    <source>
        <dbReference type="ARBA" id="ARBA00022837"/>
    </source>
</evidence>
<dbReference type="EMBL" id="AVQL01000285">
    <property type="protein sequence ID" value="KEQ01843.1"/>
    <property type="molecule type" value="Genomic_DNA"/>
</dbReference>
<sequence>PKDINSLEFTEYNSNELWFREDGSDLIISHIGTNDQVTVTSWFEDTDYQHYNVITADGKKINSNQIQQLVEAMAAFTNDCDFNSPDIASQMQQFIQKANVAAYWG</sequence>
<dbReference type="AlphaFoldDB" id="A0A074VH86"/>
<organism evidence="3 5">
    <name type="scientific">Snodgrassella alvi SCGC AB-598-J21</name>
    <dbReference type="NCBI Taxonomy" id="1385367"/>
    <lineage>
        <taxon>Bacteria</taxon>
        <taxon>Pseudomonadati</taxon>
        <taxon>Pseudomonadota</taxon>
        <taxon>Betaproteobacteria</taxon>
        <taxon>Neisseriales</taxon>
        <taxon>Neisseriaceae</taxon>
        <taxon>Snodgrassella</taxon>
    </lineage>
</organism>
<accession>A0A074VH86</accession>
<comment type="caution">
    <text evidence="3">The sequence shown here is derived from an EMBL/GenBank/DDBJ whole genome shotgun (WGS) entry which is preliminary data.</text>
</comment>
<proteinExistence type="predicted"/>
<evidence type="ECO:0000313" key="3">
    <source>
        <dbReference type="EMBL" id="KEQ01780.1"/>
    </source>
</evidence>
<dbReference type="EMBL" id="AVQL01000318">
    <property type="protein sequence ID" value="KEQ01780.1"/>
    <property type="molecule type" value="Genomic_DNA"/>
</dbReference>
<keyword evidence="1" id="KW-0106">Calcium</keyword>